<organism evidence="4 5">
    <name type="scientific">Pelomonas aquatica</name>
    <dbReference type="NCBI Taxonomy" id="431058"/>
    <lineage>
        <taxon>Bacteria</taxon>
        <taxon>Pseudomonadati</taxon>
        <taxon>Pseudomonadota</taxon>
        <taxon>Betaproteobacteria</taxon>
        <taxon>Burkholderiales</taxon>
        <taxon>Sphaerotilaceae</taxon>
        <taxon>Roseateles</taxon>
    </lineage>
</organism>
<dbReference type="Proteomes" id="UP001152766">
    <property type="component" value="Unassembled WGS sequence"/>
</dbReference>
<keyword evidence="1" id="KW-0812">Transmembrane</keyword>
<dbReference type="PANTHER" id="PTHR43155:SF2">
    <property type="entry name" value="CYCLIC DI-GMP PHOSPHODIESTERASE PA4108"/>
    <property type="match status" value="1"/>
</dbReference>
<dbReference type="Gene3D" id="6.10.340.10">
    <property type="match status" value="1"/>
</dbReference>
<comment type="caution">
    <text evidence="4">The sequence shown here is derived from an EMBL/GenBank/DDBJ whole genome shotgun (WGS) entry which is preliminary data.</text>
</comment>
<keyword evidence="1" id="KW-0472">Membrane</keyword>
<dbReference type="CDD" id="cd00077">
    <property type="entry name" value="HDc"/>
    <property type="match status" value="1"/>
</dbReference>
<feature type="domain" description="HD-GYP" evidence="3">
    <location>
        <begin position="763"/>
        <end position="963"/>
    </location>
</feature>
<dbReference type="EMBL" id="SGUG01000040">
    <property type="protein sequence ID" value="MDG0864756.1"/>
    <property type="molecule type" value="Genomic_DNA"/>
</dbReference>
<dbReference type="InterPro" id="IPR037522">
    <property type="entry name" value="HD_GYP_dom"/>
</dbReference>
<dbReference type="InterPro" id="IPR003018">
    <property type="entry name" value="GAF"/>
</dbReference>
<dbReference type="SMART" id="SM00065">
    <property type="entry name" value="GAF"/>
    <property type="match status" value="1"/>
</dbReference>
<dbReference type="PROSITE" id="PS50885">
    <property type="entry name" value="HAMP"/>
    <property type="match status" value="1"/>
</dbReference>
<keyword evidence="5" id="KW-1185">Reference proteome</keyword>
<sequence length="977" mass="106078">MLHLKPRTLYITLSFLMVGLVALVFGVLMLYERSRSDALMLQQAGAAARRIGREAAATVEAELRPARVSVALLAAGALGRAGTQAERLAALPQMAAALGGNAALSAVYAGTADGAFVLLRRLGDEATRRRMDAPAGAAFGLQSVERDASGAAHGAYRFYDAALRELQRRERPDYGFDPRTRPWYELARRAADGGVVQSAPYRFFTTGEPGVTLARAQGATVVGADVSLQALGVMLGKPQISRSAELLIATEGGEMLAEARHGGGAQLKDGQALPRVVEAASPLMRALWQRRDAAGRLAPVQALEGREWVSHALPLDGAVQAGAPLVLLMAAPRDELQAFQIESRRRSFYISLGLVLLLLPLVHLLADRVSRPLRHLARQAEAIERFEFGDPDPARSLIREVDRLAIAMAAMKHSLRRFLDISAALSAERDFDTLLDLILRETIAVTGASGGAVHLLSDDGLVLEPAAARLHGAPAPEVGQRWDLSGADSLGAPVRALRADAAVEVELGWDEPAHLAAYGPLFTGLGTARLRLLALPLKNRRHETIGTLTLSFPLSAQGRAEPLGAALVAFVHALSGTAALAIDNQLLLHARKALLESFIKLVAGAIDAKSPYTGGHCQRVPELTRLLAQAACDATDGPYAGFAMDADQWEALHIAAWLHDCGKVTTPEHVVDKATKLETIHNRIHEIRTRFEVLKRDVLVGRLEAELGEAGTARARAAAAAAQAELDADYAFVAASNVGGEHFDPDAQARLRRIGERRWQRTLDDTLGLSADESRRLPRPRPPLPAAERLLQDRPEHVVPRPAGEQFAADNRWGFRLSQPDNLHDRGELHNLTVSRGTLTDEERYRINDHIVQTIKMLQALPFPRHLRGVPEMAGGHHERMDGRGYPKGLKGADMSPQARMMAIADVFEALTADDRPYKPGKRLSEALSIMQRMTREQHLDAELFALFLQAGVCRAYAERFMPPERLDVSELEAYLP</sequence>
<feature type="transmembrane region" description="Helical" evidence="1">
    <location>
        <begin position="12"/>
        <end position="31"/>
    </location>
</feature>
<dbReference type="Gene3D" id="3.30.450.40">
    <property type="match status" value="1"/>
</dbReference>
<dbReference type="GO" id="GO:0007165">
    <property type="term" value="P:signal transduction"/>
    <property type="evidence" value="ECO:0007669"/>
    <property type="project" value="InterPro"/>
</dbReference>
<dbReference type="Gene3D" id="3.30.450.20">
    <property type="entry name" value="PAS domain"/>
    <property type="match status" value="2"/>
</dbReference>
<gene>
    <name evidence="4" type="ORF">EXJ73_20055</name>
</gene>
<dbReference type="SUPFAM" id="SSF55781">
    <property type="entry name" value="GAF domain-like"/>
    <property type="match status" value="1"/>
</dbReference>
<feature type="domain" description="HAMP" evidence="2">
    <location>
        <begin position="367"/>
        <end position="420"/>
    </location>
</feature>
<dbReference type="PANTHER" id="PTHR43155">
    <property type="entry name" value="CYCLIC DI-GMP PHOSPHODIESTERASE PA4108-RELATED"/>
    <property type="match status" value="1"/>
</dbReference>
<name>A0A9X4LKS3_9BURK</name>
<dbReference type="GO" id="GO:0016020">
    <property type="term" value="C:membrane"/>
    <property type="evidence" value="ECO:0007669"/>
    <property type="project" value="InterPro"/>
</dbReference>
<dbReference type="Pfam" id="PF13487">
    <property type="entry name" value="HD_5"/>
    <property type="match status" value="1"/>
</dbReference>
<dbReference type="Pfam" id="PF01590">
    <property type="entry name" value="GAF"/>
    <property type="match status" value="1"/>
</dbReference>
<evidence type="ECO:0000256" key="1">
    <source>
        <dbReference type="SAM" id="Phobius"/>
    </source>
</evidence>
<dbReference type="PROSITE" id="PS51832">
    <property type="entry name" value="HD_GYP"/>
    <property type="match status" value="1"/>
</dbReference>
<proteinExistence type="predicted"/>
<dbReference type="InterPro" id="IPR029016">
    <property type="entry name" value="GAF-like_dom_sf"/>
</dbReference>
<dbReference type="InterPro" id="IPR003660">
    <property type="entry name" value="HAMP_dom"/>
</dbReference>
<dbReference type="AlphaFoldDB" id="A0A9X4LKS3"/>
<reference evidence="4" key="1">
    <citation type="submission" date="2019-02" db="EMBL/GenBank/DDBJ databases">
        <title>Draft genome of the type strain Pelomonas aquatica CCUG 52575T.</title>
        <authorList>
            <person name="Gomila M."/>
            <person name="Lalucat J."/>
        </authorList>
    </citation>
    <scope>NUCLEOTIDE SEQUENCE</scope>
    <source>
        <strain evidence="4">CCUG 52575</strain>
    </source>
</reference>
<dbReference type="SMART" id="SM00471">
    <property type="entry name" value="HDc"/>
    <property type="match status" value="1"/>
</dbReference>
<dbReference type="GO" id="GO:0008081">
    <property type="term" value="F:phosphoric diester hydrolase activity"/>
    <property type="evidence" value="ECO:0007669"/>
    <property type="project" value="UniProtKB-ARBA"/>
</dbReference>
<evidence type="ECO:0000259" key="3">
    <source>
        <dbReference type="PROSITE" id="PS51832"/>
    </source>
</evidence>
<evidence type="ECO:0000313" key="5">
    <source>
        <dbReference type="Proteomes" id="UP001152766"/>
    </source>
</evidence>
<dbReference type="Gene3D" id="1.10.3210.10">
    <property type="entry name" value="Hypothetical protein af1432"/>
    <property type="match status" value="2"/>
</dbReference>
<dbReference type="InterPro" id="IPR003607">
    <property type="entry name" value="HD/PDEase_dom"/>
</dbReference>
<protein>
    <submittedName>
        <fullName evidence="4">HAMP domain-containing protein</fullName>
    </submittedName>
</protein>
<feature type="transmembrane region" description="Helical" evidence="1">
    <location>
        <begin position="348"/>
        <end position="366"/>
    </location>
</feature>
<accession>A0A9X4LKS3</accession>
<dbReference type="SUPFAM" id="SSF109604">
    <property type="entry name" value="HD-domain/PDEase-like"/>
    <property type="match status" value="2"/>
</dbReference>
<evidence type="ECO:0000313" key="4">
    <source>
        <dbReference type="EMBL" id="MDG0864756.1"/>
    </source>
</evidence>
<keyword evidence="1" id="KW-1133">Transmembrane helix</keyword>
<dbReference type="RefSeq" id="WP_268149670.1">
    <property type="nucleotide sequence ID" value="NZ_JAPPUW010000007.1"/>
</dbReference>
<evidence type="ECO:0000259" key="2">
    <source>
        <dbReference type="PROSITE" id="PS50885"/>
    </source>
</evidence>